<evidence type="ECO:0000313" key="3">
    <source>
        <dbReference type="EMBL" id="RTR32205.1"/>
    </source>
</evidence>
<dbReference type="PIRSF" id="PIRSF006865">
    <property type="entry name" value="Prot_inh_ecotin"/>
    <property type="match status" value="1"/>
</dbReference>
<dbReference type="EMBL" id="RXNV01000004">
    <property type="protein sequence ID" value="RTR32205.1"/>
    <property type="molecule type" value="Genomic_DNA"/>
</dbReference>
<dbReference type="InterPro" id="IPR036198">
    <property type="entry name" value="Ecotin_sf"/>
</dbReference>
<protein>
    <submittedName>
        <fullName evidence="3">Ecotin</fullName>
    </submittedName>
</protein>
<dbReference type="PANTHER" id="PTHR35890:SF3">
    <property type="entry name" value="ECOTIN"/>
    <property type="match status" value="1"/>
</dbReference>
<sequence>MNLFTLKTAKHAFSTTALAFSLLSFNALATSPAHPSGHNQNMITTQAFSSTDYQSQEATKMFPAPNEGMEQHILTLPKLSDESNYMVEIQIGQTKMVDCNRQMLTGELKQHSVKGWGYNYYQVDSITEGPSTRMACIRKEEHKEAFVQIRDELKLNYDSRLAKVFYLPKGSELRYRVWKVESQFNYSKSTVADNS</sequence>
<evidence type="ECO:0000256" key="1">
    <source>
        <dbReference type="ARBA" id="ARBA00010558"/>
    </source>
</evidence>
<dbReference type="AlphaFoldDB" id="A0A3S0IC15"/>
<proteinExistence type="inferred from homology"/>
<reference evidence="3 4" key="1">
    <citation type="submission" date="2018-12" db="EMBL/GenBank/DDBJ databases">
        <authorList>
            <person name="Yu L."/>
        </authorList>
    </citation>
    <scope>NUCLEOTIDE SEQUENCE [LARGE SCALE GENOMIC DNA]</scope>
    <source>
        <strain evidence="3 4">HAW-EB5</strain>
    </source>
</reference>
<accession>A0A3S0IC15</accession>
<comment type="caution">
    <text evidence="3">The sequence shown here is derived from an EMBL/GenBank/DDBJ whole genome shotgun (WGS) entry which is preliminary data.</text>
</comment>
<comment type="similarity">
    <text evidence="1">Belongs to the protease inhibitor I11 (ecotin) family.</text>
</comment>
<dbReference type="Proteomes" id="UP000282060">
    <property type="component" value="Unassembled WGS sequence"/>
</dbReference>
<feature type="signal peptide" evidence="2">
    <location>
        <begin position="1"/>
        <end position="29"/>
    </location>
</feature>
<dbReference type="Gene3D" id="2.60.40.550">
    <property type="entry name" value="Ecotin"/>
    <property type="match status" value="1"/>
</dbReference>
<name>A0A3S0IC15_9GAMM</name>
<organism evidence="3 4">
    <name type="scientific">Shewanella atlantica</name>
    <dbReference type="NCBI Taxonomy" id="271099"/>
    <lineage>
        <taxon>Bacteria</taxon>
        <taxon>Pseudomonadati</taxon>
        <taxon>Pseudomonadota</taxon>
        <taxon>Gammaproteobacteria</taxon>
        <taxon>Alteromonadales</taxon>
        <taxon>Shewanellaceae</taxon>
        <taxon>Shewanella</taxon>
    </lineage>
</organism>
<keyword evidence="2" id="KW-0732">Signal</keyword>
<dbReference type="RefSeq" id="WP_126506044.1">
    <property type="nucleotide sequence ID" value="NZ_RXNV01000004.1"/>
</dbReference>
<evidence type="ECO:0000256" key="2">
    <source>
        <dbReference type="SAM" id="SignalP"/>
    </source>
</evidence>
<gene>
    <name evidence="3" type="ORF">EKG39_12305</name>
</gene>
<dbReference type="NCBIfam" id="NF002987">
    <property type="entry name" value="PRK03719.1"/>
    <property type="match status" value="1"/>
</dbReference>
<dbReference type="Pfam" id="PF03974">
    <property type="entry name" value="Ecotin"/>
    <property type="match status" value="1"/>
</dbReference>
<feature type="chain" id="PRO_5018788537" evidence="2">
    <location>
        <begin position="30"/>
        <end position="195"/>
    </location>
</feature>
<dbReference type="InterPro" id="IPR005658">
    <property type="entry name" value="Prot_inh_ecotin"/>
</dbReference>
<keyword evidence="4" id="KW-1185">Reference proteome</keyword>
<dbReference type="OrthoDB" id="997196at2"/>
<evidence type="ECO:0000313" key="4">
    <source>
        <dbReference type="Proteomes" id="UP000282060"/>
    </source>
</evidence>
<dbReference type="GO" id="GO:0004867">
    <property type="term" value="F:serine-type endopeptidase inhibitor activity"/>
    <property type="evidence" value="ECO:0007669"/>
    <property type="project" value="InterPro"/>
</dbReference>
<dbReference type="PANTHER" id="PTHR35890">
    <property type="match status" value="1"/>
</dbReference>
<dbReference type="SUPFAM" id="SSF49772">
    <property type="entry name" value="Ecotin, trypsin inhibitor"/>
    <property type="match status" value="1"/>
</dbReference>